<organism evidence="2">
    <name type="scientific">marine metagenome</name>
    <dbReference type="NCBI Taxonomy" id="408172"/>
    <lineage>
        <taxon>unclassified sequences</taxon>
        <taxon>metagenomes</taxon>
        <taxon>ecological metagenomes</taxon>
    </lineage>
</organism>
<dbReference type="Gene3D" id="3.30.360.10">
    <property type="entry name" value="Dihydrodipicolinate Reductase, domain 2"/>
    <property type="match status" value="1"/>
</dbReference>
<feature type="domain" description="Gfo/Idh/MocA-like oxidoreductase N-terminal" evidence="1">
    <location>
        <begin position="6"/>
        <end position="124"/>
    </location>
</feature>
<dbReference type="SUPFAM" id="SSF51735">
    <property type="entry name" value="NAD(P)-binding Rossmann-fold domains"/>
    <property type="match status" value="1"/>
</dbReference>
<dbReference type="EMBL" id="UINC01015396">
    <property type="protein sequence ID" value="SVA64864.1"/>
    <property type="molecule type" value="Genomic_DNA"/>
</dbReference>
<dbReference type="GO" id="GO:0000166">
    <property type="term" value="F:nucleotide binding"/>
    <property type="evidence" value="ECO:0007669"/>
    <property type="project" value="InterPro"/>
</dbReference>
<dbReference type="InterPro" id="IPR000683">
    <property type="entry name" value="Gfo/Idh/MocA-like_OxRdtase_N"/>
</dbReference>
<protein>
    <recommendedName>
        <fullName evidence="1">Gfo/Idh/MocA-like oxidoreductase N-terminal domain-containing protein</fullName>
    </recommendedName>
</protein>
<name>A0A381XJB8_9ZZZZ</name>
<reference evidence="2" key="1">
    <citation type="submission" date="2018-05" db="EMBL/GenBank/DDBJ databases">
        <authorList>
            <person name="Lanie J.A."/>
            <person name="Ng W.-L."/>
            <person name="Kazmierczak K.M."/>
            <person name="Andrzejewski T.M."/>
            <person name="Davidsen T.M."/>
            <person name="Wayne K.J."/>
            <person name="Tettelin H."/>
            <person name="Glass J.I."/>
            <person name="Rusch D."/>
            <person name="Podicherti R."/>
            <person name="Tsui H.-C.T."/>
            <person name="Winkler M.E."/>
        </authorList>
    </citation>
    <scope>NUCLEOTIDE SEQUENCE</scope>
</reference>
<dbReference type="AlphaFoldDB" id="A0A381XJB8"/>
<gene>
    <name evidence="2" type="ORF">METZ01_LOCUS117718</name>
</gene>
<sequence length="313" mass="34294">MSKGKVRIGIVGSGVMAGNHARNLAHNNVVELVAISSRNMETGSDLARKYNARFMPNWHEMLQQEDLDGIIVCTANDSHGEIVIASLEHDKHVFTEYPLARSLEEGEVAAEIAISKRKILRVSHSDPVSETHQAIRQKIEHLGQLLVASFMRLTPGRGGRPEVLFNLQISGPPAHFFIYHIYPVVDLFGQAEWVEANAIYSNLNDSGSYDQFVNIVTVGFKGGGIGHWTWSGGIEIQSAEQHHRYVLDGGTLVNSGGGWQISTRSGIESITPTSVQYSSVVDLWLSEVLNNNLVSAQTDTTKALDAIRVSLLA</sequence>
<dbReference type="PANTHER" id="PTHR43377:SF1">
    <property type="entry name" value="BILIVERDIN REDUCTASE A"/>
    <property type="match status" value="1"/>
</dbReference>
<accession>A0A381XJB8</accession>
<dbReference type="Gene3D" id="3.40.50.720">
    <property type="entry name" value="NAD(P)-binding Rossmann-like Domain"/>
    <property type="match status" value="1"/>
</dbReference>
<dbReference type="InterPro" id="IPR051450">
    <property type="entry name" value="Gfo/Idh/MocA_Oxidoreductases"/>
</dbReference>
<feature type="non-terminal residue" evidence="2">
    <location>
        <position position="313"/>
    </location>
</feature>
<dbReference type="InterPro" id="IPR036291">
    <property type="entry name" value="NAD(P)-bd_dom_sf"/>
</dbReference>
<feature type="non-terminal residue" evidence="2">
    <location>
        <position position="1"/>
    </location>
</feature>
<dbReference type="PANTHER" id="PTHR43377">
    <property type="entry name" value="BILIVERDIN REDUCTASE A"/>
    <property type="match status" value="1"/>
</dbReference>
<evidence type="ECO:0000313" key="2">
    <source>
        <dbReference type="EMBL" id="SVA64864.1"/>
    </source>
</evidence>
<dbReference type="Pfam" id="PF01408">
    <property type="entry name" value="GFO_IDH_MocA"/>
    <property type="match status" value="1"/>
</dbReference>
<evidence type="ECO:0000259" key="1">
    <source>
        <dbReference type="Pfam" id="PF01408"/>
    </source>
</evidence>
<proteinExistence type="predicted"/>